<evidence type="ECO:0000313" key="3">
    <source>
        <dbReference type="Proteomes" id="UP000077315"/>
    </source>
</evidence>
<dbReference type="VEuPathDB" id="FungiDB:PHYBLDRAFT_162990"/>
<accession>A0A167QMN8</accession>
<dbReference type="GeneID" id="28995622"/>
<dbReference type="Pfam" id="PF00787">
    <property type="entry name" value="PX"/>
    <property type="match status" value="1"/>
</dbReference>
<dbReference type="SUPFAM" id="SSF64268">
    <property type="entry name" value="PX domain"/>
    <property type="match status" value="1"/>
</dbReference>
<evidence type="ECO:0000313" key="2">
    <source>
        <dbReference type="EMBL" id="OAD79938.1"/>
    </source>
</evidence>
<gene>
    <name evidence="2" type="ORF">PHYBLDRAFT_162990</name>
</gene>
<dbReference type="CDD" id="cd06093">
    <property type="entry name" value="PX_domain"/>
    <property type="match status" value="1"/>
</dbReference>
<dbReference type="EMBL" id="KV440972">
    <property type="protein sequence ID" value="OAD79938.1"/>
    <property type="molecule type" value="Genomic_DNA"/>
</dbReference>
<reference evidence="3" key="1">
    <citation type="submission" date="2015-06" db="EMBL/GenBank/DDBJ databases">
        <title>Expansion of signal transduction pathways in fungi by whole-genome duplication.</title>
        <authorList>
            <consortium name="DOE Joint Genome Institute"/>
            <person name="Corrochano L.M."/>
            <person name="Kuo A."/>
            <person name="Marcet-Houben M."/>
            <person name="Polaino S."/>
            <person name="Salamov A."/>
            <person name="Villalobos J.M."/>
            <person name="Alvarez M.I."/>
            <person name="Avalos J."/>
            <person name="Benito E.P."/>
            <person name="Benoit I."/>
            <person name="Burger G."/>
            <person name="Camino L.P."/>
            <person name="Canovas D."/>
            <person name="Cerda-Olmedo E."/>
            <person name="Cheng J.-F."/>
            <person name="Dominguez A."/>
            <person name="Elias M."/>
            <person name="Eslava A.P."/>
            <person name="Glaser F."/>
            <person name="Grimwood J."/>
            <person name="Gutierrez G."/>
            <person name="Heitman J."/>
            <person name="Henrissat B."/>
            <person name="Iturriaga E.A."/>
            <person name="Lang B.F."/>
            <person name="Lavin J.L."/>
            <person name="Lee S."/>
            <person name="Li W."/>
            <person name="Lindquist E."/>
            <person name="Lopez-Garcia S."/>
            <person name="Luque E.M."/>
            <person name="Marcos A.T."/>
            <person name="Martin J."/>
            <person name="McCluskey K."/>
            <person name="Medina H.R."/>
            <person name="Miralles-Duran A."/>
            <person name="Miyazaki A."/>
            <person name="Munoz-Torres E."/>
            <person name="Oguiza J.A."/>
            <person name="Ohm R."/>
            <person name="Olmedo M."/>
            <person name="Orejas M."/>
            <person name="Ortiz-Castellanos L."/>
            <person name="Pisabarro A.G."/>
            <person name="Rodriguez-Romero J."/>
            <person name="Ruiz-Herrera J."/>
            <person name="Ruiz-Vazquez R."/>
            <person name="Sanz C."/>
            <person name="Schackwitz W."/>
            <person name="Schmutz J."/>
            <person name="Shahriari M."/>
            <person name="Shelest E."/>
            <person name="Silva-Franco F."/>
            <person name="Soanes D."/>
            <person name="Syed K."/>
            <person name="Tagua V.G."/>
            <person name="Talbot N.J."/>
            <person name="Thon M."/>
            <person name="De vries R.P."/>
            <person name="Wiebenga A."/>
            <person name="Yadav J.S."/>
            <person name="Braun E.L."/>
            <person name="Baker S."/>
            <person name="Garre V."/>
            <person name="Horwitz B."/>
            <person name="Torres-Martinez S."/>
            <person name="Idnurm A."/>
            <person name="Herrera-Estrella A."/>
            <person name="Gabaldon T."/>
            <person name="Grigoriev I.V."/>
        </authorList>
    </citation>
    <scope>NUCLEOTIDE SEQUENCE [LARGE SCALE GENOMIC DNA]</scope>
    <source>
        <strain evidence="3">NRRL 1555(-)</strain>
    </source>
</reference>
<dbReference type="InParanoid" id="A0A167QMN8"/>
<dbReference type="InterPro" id="IPR001683">
    <property type="entry name" value="PX_dom"/>
</dbReference>
<dbReference type="AlphaFoldDB" id="A0A167QMN8"/>
<protein>
    <recommendedName>
        <fullName evidence="1">PX domain-containing protein</fullName>
    </recommendedName>
</protein>
<dbReference type="Proteomes" id="UP000077315">
    <property type="component" value="Unassembled WGS sequence"/>
</dbReference>
<feature type="domain" description="PX" evidence="1">
    <location>
        <begin position="18"/>
        <end position="178"/>
    </location>
</feature>
<organism evidence="2 3">
    <name type="scientific">Phycomyces blakesleeanus (strain ATCC 8743b / DSM 1359 / FGSC 10004 / NBRC 33097 / NRRL 1555)</name>
    <dbReference type="NCBI Taxonomy" id="763407"/>
    <lineage>
        <taxon>Eukaryota</taxon>
        <taxon>Fungi</taxon>
        <taxon>Fungi incertae sedis</taxon>
        <taxon>Mucoromycota</taxon>
        <taxon>Mucoromycotina</taxon>
        <taxon>Mucoromycetes</taxon>
        <taxon>Mucorales</taxon>
        <taxon>Phycomycetaceae</taxon>
        <taxon>Phycomyces</taxon>
    </lineage>
</organism>
<proteinExistence type="predicted"/>
<dbReference type="Gene3D" id="3.30.1520.10">
    <property type="entry name" value="Phox-like domain"/>
    <property type="match status" value="1"/>
</dbReference>
<sequence>MTLLHPSHKKSVASGIRLAPSIERAQVVDIEHRPGHQTWYSIQVVPQKITVRSTPGCADSTTRSTYIITRRYEDFRQFVQRLYQEIGVERTLIATILPARFQTPLPAKTCFVKPATLPKLKRRIQWLPNKYTPEDRRIELNAFLVSLFTLPPSMTHSLAEIQQQQEILNRSSFVQKRSRLRSHTVSMRRNTLRHSVLCRSLSQPDLRYVWLPSSRLSTRVPSPQSTSLPDPPRPVLTSVARWRTLGARSFRKKSPPSLLSFYTNATLSLPWSTRDHTLLLENSHYANHDFADDATDIDPDIDLNVSIDIHVAPPTSKETSAEMSTSSNNNVEIEANTSENLMAPKTPVNTFLRLKVIRDLDNIVVIQVQRYTSLATVRERIVQKLLTSDGVWEDDDWVLVYNHDRSSASSYFDKNIGKRLTWVVTENDWQLAMATLWNNMDKVTLRCIHGQKL</sequence>
<dbReference type="GO" id="GO:0035091">
    <property type="term" value="F:phosphatidylinositol binding"/>
    <property type="evidence" value="ECO:0007669"/>
    <property type="project" value="InterPro"/>
</dbReference>
<dbReference type="PROSITE" id="PS50195">
    <property type="entry name" value="PX"/>
    <property type="match status" value="1"/>
</dbReference>
<dbReference type="InterPro" id="IPR036871">
    <property type="entry name" value="PX_dom_sf"/>
</dbReference>
<dbReference type="OrthoDB" id="5593994at2759"/>
<name>A0A167QMN8_PHYB8</name>
<dbReference type="RefSeq" id="XP_018297978.1">
    <property type="nucleotide sequence ID" value="XM_018434716.1"/>
</dbReference>
<evidence type="ECO:0000259" key="1">
    <source>
        <dbReference type="PROSITE" id="PS50195"/>
    </source>
</evidence>
<keyword evidence="3" id="KW-1185">Reference proteome</keyword>